<dbReference type="AlphaFoldDB" id="A0A8J2Z1T6"/>
<dbReference type="Pfam" id="PF03466">
    <property type="entry name" value="LysR_substrate"/>
    <property type="match status" value="1"/>
</dbReference>
<sequence length="313" mass="34757">MELRHLRYFLALAEELSFTRAAERVGIAQPPFSQQIQALEHEIGVRLVDRTPRRVVLTDAGTVFVERVRFILSRIDEAVTVTQQVGRGLAGHVCIGFTESGCFHPAVTRTLLEFRQRYPGLHVTLEEKSSTNLVAMIREGTVDAAFIRPPFEGDEIVAYRPLLQEEMVVAVPKGHRLASRTVGELRDLSEETFVFYHRRIRPGLTDAVIAACERSGFHPRLGQVAPQLTSTLNLVAAGLGISIVPESLRHLRTNDIAYLRLTGDAPRAALGLASRVEGKSAAVEHFIAVAVEVMQAYEQRRRSPAKHRADLDA</sequence>
<evidence type="ECO:0000313" key="6">
    <source>
        <dbReference type="EMBL" id="GGF49586.1"/>
    </source>
</evidence>
<evidence type="ECO:0000256" key="3">
    <source>
        <dbReference type="ARBA" id="ARBA00023125"/>
    </source>
</evidence>
<accession>A0A8J2Z1T6</accession>
<reference evidence="6" key="2">
    <citation type="submission" date="2020-09" db="EMBL/GenBank/DDBJ databases">
        <authorList>
            <person name="Sun Q."/>
            <person name="Zhou Y."/>
        </authorList>
    </citation>
    <scope>NUCLEOTIDE SEQUENCE</scope>
    <source>
        <strain evidence="6">CGMCC 1.15725</strain>
    </source>
</reference>
<dbReference type="SUPFAM" id="SSF53850">
    <property type="entry name" value="Periplasmic binding protein-like II"/>
    <property type="match status" value="1"/>
</dbReference>
<dbReference type="Gene3D" id="1.10.10.10">
    <property type="entry name" value="Winged helix-like DNA-binding domain superfamily/Winged helix DNA-binding domain"/>
    <property type="match status" value="1"/>
</dbReference>
<dbReference type="PRINTS" id="PR00039">
    <property type="entry name" value="HTHLYSR"/>
</dbReference>
<dbReference type="GO" id="GO:0032993">
    <property type="term" value="C:protein-DNA complex"/>
    <property type="evidence" value="ECO:0007669"/>
    <property type="project" value="TreeGrafter"/>
</dbReference>
<keyword evidence="2" id="KW-0805">Transcription regulation</keyword>
<dbReference type="InterPro" id="IPR000847">
    <property type="entry name" value="LysR_HTH_N"/>
</dbReference>
<evidence type="ECO:0000256" key="4">
    <source>
        <dbReference type="ARBA" id="ARBA00023163"/>
    </source>
</evidence>
<keyword evidence="4" id="KW-0804">Transcription</keyword>
<dbReference type="Gene3D" id="3.40.190.10">
    <property type="entry name" value="Periplasmic binding protein-like II"/>
    <property type="match status" value="2"/>
</dbReference>
<evidence type="ECO:0000313" key="7">
    <source>
        <dbReference type="Proteomes" id="UP000646365"/>
    </source>
</evidence>
<keyword evidence="3" id="KW-0238">DNA-binding</keyword>
<keyword evidence="7" id="KW-1185">Reference proteome</keyword>
<protein>
    <submittedName>
        <fullName evidence="6">LysR family transcriptional regulator</fullName>
    </submittedName>
</protein>
<comment type="caution">
    <text evidence="6">The sequence shown here is derived from an EMBL/GenBank/DDBJ whole genome shotgun (WGS) entry which is preliminary data.</text>
</comment>
<dbReference type="InterPro" id="IPR005119">
    <property type="entry name" value="LysR_subst-bd"/>
</dbReference>
<comment type="similarity">
    <text evidence="1">Belongs to the LysR transcriptional regulatory family.</text>
</comment>
<evidence type="ECO:0000256" key="2">
    <source>
        <dbReference type="ARBA" id="ARBA00023015"/>
    </source>
</evidence>
<dbReference type="PANTHER" id="PTHR30346:SF30">
    <property type="entry name" value="SMALL NEUTRAL PROTEASE REGULATORY PROTEIN"/>
    <property type="match status" value="1"/>
</dbReference>
<dbReference type="SUPFAM" id="SSF46785">
    <property type="entry name" value="Winged helix' DNA-binding domain"/>
    <property type="match status" value="1"/>
</dbReference>
<name>A0A8J2Z1T6_9PROT</name>
<dbReference type="InterPro" id="IPR036388">
    <property type="entry name" value="WH-like_DNA-bd_sf"/>
</dbReference>
<feature type="domain" description="HTH lysR-type" evidence="5">
    <location>
        <begin position="1"/>
        <end position="58"/>
    </location>
</feature>
<dbReference type="PANTHER" id="PTHR30346">
    <property type="entry name" value="TRANSCRIPTIONAL DUAL REGULATOR HCAR-RELATED"/>
    <property type="match status" value="1"/>
</dbReference>
<dbReference type="GO" id="GO:0003677">
    <property type="term" value="F:DNA binding"/>
    <property type="evidence" value="ECO:0007669"/>
    <property type="project" value="UniProtKB-KW"/>
</dbReference>
<reference evidence="6" key="1">
    <citation type="journal article" date="2014" name="Int. J. Syst. Evol. Microbiol.">
        <title>Complete genome sequence of Corynebacterium casei LMG S-19264T (=DSM 44701T), isolated from a smear-ripened cheese.</title>
        <authorList>
            <consortium name="US DOE Joint Genome Institute (JGI-PGF)"/>
            <person name="Walter F."/>
            <person name="Albersmeier A."/>
            <person name="Kalinowski J."/>
            <person name="Ruckert C."/>
        </authorList>
    </citation>
    <scope>NUCLEOTIDE SEQUENCE</scope>
    <source>
        <strain evidence="6">CGMCC 1.15725</strain>
    </source>
</reference>
<evidence type="ECO:0000256" key="1">
    <source>
        <dbReference type="ARBA" id="ARBA00009437"/>
    </source>
</evidence>
<evidence type="ECO:0000259" key="5">
    <source>
        <dbReference type="PROSITE" id="PS50931"/>
    </source>
</evidence>
<dbReference type="PROSITE" id="PS50931">
    <property type="entry name" value="HTH_LYSR"/>
    <property type="match status" value="1"/>
</dbReference>
<proteinExistence type="inferred from homology"/>
<dbReference type="Pfam" id="PF00126">
    <property type="entry name" value="HTH_1"/>
    <property type="match status" value="1"/>
</dbReference>
<dbReference type="EMBL" id="BMJQ01000030">
    <property type="protein sequence ID" value="GGF49586.1"/>
    <property type="molecule type" value="Genomic_DNA"/>
</dbReference>
<dbReference type="GO" id="GO:0003700">
    <property type="term" value="F:DNA-binding transcription factor activity"/>
    <property type="evidence" value="ECO:0007669"/>
    <property type="project" value="InterPro"/>
</dbReference>
<organism evidence="6 7">
    <name type="scientific">Aliidongia dinghuensis</name>
    <dbReference type="NCBI Taxonomy" id="1867774"/>
    <lineage>
        <taxon>Bacteria</taxon>
        <taxon>Pseudomonadati</taxon>
        <taxon>Pseudomonadota</taxon>
        <taxon>Alphaproteobacteria</taxon>
        <taxon>Rhodospirillales</taxon>
        <taxon>Dongiaceae</taxon>
        <taxon>Aliidongia</taxon>
    </lineage>
</organism>
<gene>
    <name evidence="6" type="ORF">GCM10011611_65010</name>
</gene>
<dbReference type="InterPro" id="IPR036390">
    <property type="entry name" value="WH_DNA-bd_sf"/>
</dbReference>
<dbReference type="Proteomes" id="UP000646365">
    <property type="component" value="Unassembled WGS sequence"/>
</dbReference>
<dbReference type="FunFam" id="1.10.10.10:FF:000001">
    <property type="entry name" value="LysR family transcriptional regulator"/>
    <property type="match status" value="1"/>
</dbReference>